<gene>
    <name evidence="1" type="ORF">AMJ40_05580</name>
</gene>
<dbReference type="AlphaFoldDB" id="A0A0S7WGZ6"/>
<dbReference type="EMBL" id="LIZT01000060">
    <property type="protein sequence ID" value="KPJ49414.1"/>
    <property type="molecule type" value="Genomic_DNA"/>
</dbReference>
<dbReference type="PANTHER" id="PTHR11692:SF0">
    <property type="entry name" value="BIFUNCTIONAL PURINE BIOSYNTHESIS PROTEIN ATIC"/>
    <property type="match status" value="1"/>
</dbReference>
<name>A0A0S7WGZ6_UNCT6</name>
<comment type="caution">
    <text evidence="1">The sequence shown here is derived from an EMBL/GenBank/DDBJ whole genome shotgun (WGS) entry which is preliminary data.</text>
</comment>
<reference evidence="1 2" key="1">
    <citation type="journal article" date="2015" name="Microbiome">
        <title>Genomic resolution of linkages in carbon, nitrogen, and sulfur cycling among widespread estuary sediment bacteria.</title>
        <authorList>
            <person name="Baker B.J."/>
            <person name="Lazar C.S."/>
            <person name="Teske A.P."/>
            <person name="Dick G.J."/>
        </authorList>
    </citation>
    <scope>NUCLEOTIDE SEQUENCE [LARGE SCALE GENOMIC DNA]</scope>
    <source>
        <strain evidence="1">DG_26</strain>
    </source>
</reference>
<evidence type="ECO:0000313" key="1">
    <source>
        <dbReference type="EMBL" id="KPJ49414.1"/>
    </source>
</evidence>
<sequence>MSQREIPLRYGCNPHQIPARIYVKAGELPIRVLNGKPGYINLLDAMNSWQLVKELRQATGSAGAASFKHVSPAGAAVGIPLQEELRAAYHVDGMELSPLACAYARARGADRMSSFGDWVAVSDPVDLPTAEVLRREVSHGIIAPAYHSEALEMLRRKRKGEYVIIEVDPTYEPERTEMREVFGIAFEQRRNDAVASEDWLRNIVTRERELPDPAKRDLLVALTALKYTQSNSVCFAYDGQVIGMGAGQQSRIHCTRLAAEKAEKWYLRQHASVLSLQFRKGVGRPERDNAIDQFLLDSATGLETSWSSIFENVPGRLTREEKTEWLATLKGVCLASDGFFPFRDNIDRAHESGVKFVVQPGGSLRDEEVVEACNEHAMVMAFSGVRLFHH</sequence>
<dbReference type="GO" id="GO:0003937">
    <property type="term" value="F:IMP cyclohydrolase activity"/>
    <property type="evidence" value="ECO:0007669"/>
    <property type="project" value="InterPro"/>
</dbReference>
<accession>A0A0S7WGZ6</accession>
<dbReference type="PANTHER" id="PTHR11692">
    <property type="entry name" value="BIFUNCTIONAL PURINE BIOSYNTHESIS PROTEIN PURH"/>
    <property type="match status" value="1"/>
</dbReference>
<proteinExistence type="predicted"/>
<dbReference type="InterPro" id="IPR016193">
    <property type="entry name" value="Cytidine_deaminase-like"/>
</dbReference>
<dbReference type="NCBIfam" id="NF005492">
    <property type="entry name" value="PRK07106.1"/>
    <property type="match status" value="1"/>
</dbReference>
<keyword evidence="1" id="KW-0808">Transferase</keyword>
<dbReference type="FunFam" id="3.40.140.20:FF:000003">
    <property type="entry name" value="Bifunctional purine biosynthesis protein"/>
    <property type="match status" value="1"/>
</dbReference>
<dbReference type="InterPro" id="IPR002695">
    <property type="entry name" value="PurH-like"/>
</dbReference>
<evidence type="ECO:0000313" key="2">
    <source>
        <dbReference type="Proteomes" id="UP000051124"/>
    </source>
</evidence>
<dbReference type="SMART" id="SM00798">
    <property type="entry name" value="AICARFT_IMPCHas"/>
    <property type="match status" value="1"/>
</dbReference>
<dbReference type="EC" id="2.1.2.3" evidence="1"/>
<dbReference type="InterPro" id="IPR024050">
    <property type="entry name" value="AICAR_Tfase_insert_dom_sf"/>
</dbReference>
<dbReference type="Gene3D" id="1.10.287.440">
    <property type="match status" value="1"/>
</dbReference>
<protein>
    <submittedName>
        <fullName evidence="1">5-aminoimidazole-4-carboxamide ribonucleotide transformylase</fullName>
        <ecNumber evidence="1">2.1.2.3</ecNumber>
    </submittedName>
</protein>
<dbReference type="PATRIC" id="fig|1703771.3.peg.359"/>
<dbReference type="GO" id="GO:0005829">
    <property type="term" value="C:cytosol"/>
    <property type="evidence" value="ECO:0007669"/>
    <property type="project" value="TreeGrafter"/>
</dbReference>
<dbReference type="SUPFAM" id="SSF53927">
    <property type="entry name" value="Cytidine deaminase-like"/>
    <property type="match status" value="1"/>
</dbReference>
<dbReference type="Pfam" id="PF01808">
    <property type="entry name" value="AICARFT_IMPCHas"/>
    <property type="match status" value="1"/>
</dbReference>
<organism evidence="1 2">
    <name type="scientific">candidate division TA06 bacterium DG_26</name>
    <dbReference type="NCBI Taxonomy" id="1703771"/>
    <lineage>
        <taxon>Bacteria</taxon>
        <taxon>Bacteria division TA06</taxon>
    </lineage>
</organism>
<dbReference type="GO" id="GO:0006189">
    <property type="term" value="P:'de novo' IMP biosynthetic process"/>
    <property type="evidence" value="ECO:0007669"/>
    <property type="project" value="TreeGrafter"/>
</dbReference>
<dbReference type="Proteomes" id="UP000051124">
    <property type="component" value="Unassembled WGS sequence"/>
</dbReference>
<dbReference type="InterPro" id="IPR024051">
    <property type="entry name" value="AICAR_Tfase_dup_dom_sf"/>
</dbReference>
<dbReference type="Gene3D" id="3.40.140.20">
    <property type="match status" value="2"/>
</dbReference>
<dbReference type="GO" id="GO:0004643">
    <property type="term" value="F:phosphoribosylaminoimidazolecarboxamide formyltransferase activity"/>
    <property type="evidence" value="ECO:0007669"/>
    <property type="project" value="UniProtKB-EC"/>
</dbReference>